<evidence type="ECO:0000256" key="3">
    <source>
        <dbReference type="ARBA" id="ARBA00022737"/>
    </source>
</evidence>
<reference evidence="5" key="2">
    <citation type="submission" date="2025-08" db="UniProtKB">
        <authorList>
            <consortium name="Ensembl"/>
        </authorList>
    </citation>
    <scope>IDENTIFICATION</scope>
</reference>
<evidence type="ECO:0000256" key="1">
    <source>
        <dbReference type="ARBA" id="ARBA00022574"/>
    </source>
</evidence>
<protein>
    <recommendedName>
        <fullName evidence="4">Histone-binding protein RBBP4-like N-terminal domain-containing protein</fullName>
    </recommendedName>
</protein>
<dbReference type="InterPro" id="IPR015943">
    <property type="entry name" value="WD40/YVTN_repeat-like_dom_sf"/>
</dbReference>
<feature type="domain" description="Histone-binding protein RBBP4-like N-terminal" evidence="4">
    <location>
        <begin position="19"/>
        <end position="72"/>
    </location>
</feature>
<reference evidence="5" key="3">
    <citation type="submission" date="2025-09" db="UniProtKB">
        <authorList>
            <consortium name="Ensembl"/>
        </authorList>
    </citation>
    <scope>IDENTIFICATION</scope>
</reference>
<dbReference type="GeneTree" id="ENSGT00940000153375"/>
<dbReference type="Ensembl" id="ENSRBIT00000036668.1">
    <property type="protein sequence ID" value="ENSRBIP00000012931.1"/>
    <property type="gene ID" value="ENSRBIG00000030436.1"/>
</dbReference>
<dbReference type="AlphaFoldDB" id="A0A2K6KNS2"/>
<dbReference type="PANTHER" id="PTHR22850">
    <property type="entry name" value="WD40 REPEAT FAMILY"/>
    <property type="match status" value="1"/>
</dbReference>
<dbReference type="GO" id="GO:0006260">
    <property type="term" value="P:DNA replication"/>
    <property type="evidence" value="ECO:0007669"/>
    <property type="project" value="UniProtKB-KW"/>
</dbReference>
<proteinExistence type="predicted"/>
<evidence type="ECO:0000256" key="2">
    <source>
        <dbReference type="ARBA" id="ARBA00022705"/>
    </source>
</evidence>
<keyword evidence="2" id="KW-0235">DNA replication</keyword>
<dbReference type="InterPro" id="IPR022052">
    <property type="entry name" value="Histone-bd_RBBP4-like_N"/>
</dbReference>
<keyword evidence="3" id="KW-0677">Repeat</keyword>
<sequence length="100" mass="11469">MADKEAAFDDAVEERVIHKEYKIWKKNTPFLYDLVMTQALEWPSLTAQWLPGVTRPEGKDFSIHRLVLGMLTLDCDASYYDSEKGEFGGFHSVSGKLKRN</sequence>
<evidence type="ECO:0000313" key="6">
    <source>
        <dbReference type="Proteomes" id="UP000233180"/>
    </source>
</evidence>
<dbReference type="Proteomes" id="UP000233180">
    <property type="component" value="Unassembled WGS sequence"/>
</dbReference>
<keyword evidence="1" id="KW-0853">WD repeat</keyword>
<dbReference type="Pfam" id="PF12265">
    <property type="entry name" value="CAF1C_H4-bd"/>
    <property type="match status" value="1"/>
</dbReference>
<evidence type="ECO:0000313" key="5">
    <source>
        <dbReference type="Ensembl" id="ENSRBIP00000012931.1"/>
    </source>
</evidence>
<organism evidence="5 6">
    <name type="scientific">Rhinopithecus bieti</name>
    <name type="common">Black snub-nosed monkey</name>
    <name type="synonym">Pygathrix bieti</name>
    <dbReference type="NCBI Taxonomy" id="61621"/>
    <lineage>
        <taxon>Eukaryota</taxon>
        <taxon>Metazoa</taxon>
        <taxon>Chordata</taxon>
        <taxon>Craniata</taxon>
        <taxon>Vertebrata</taxon>
        <taxon>Euteleostomi</taxon>
        <taxon>Mammalia</taxon>
        <taxon>Eutheria</taxon>
        <taxon>Euarchontoglires</taxon>
        <taxon>Primates</taxon>
        <taxon>Haplorrhini</taxon>
        <taxon>Catarrhini</taxon>
        <taxon>Cercopithecidae</taxon>
        <taxon>Colobinae</taxon>
        <taxon>Rhinopithecus</taxon>
    </lineage>
</organism>
<dbReference type="Gene3D" id="2.130.10.10">
    <property type="entry name" value="YVTN repeat-like/Quinoprotein amine dehydrogenase"/>
    <property type="match status" value="1"/>
</dbReference>
<evidence type="ECO:0000259" key="4">
    <source>
        <dbReference type="Pfam" id="PF12265"/>
    </source>
</evidence>
<accession>A0A2K6KNS2</accession>
<name>A0A2K6KNS2_RHIBE</name>
<dbReference type="InterPro" id="IPR050459">
    <property type="entry name" value="WD_repeat_RBAP46/RBAP48/MSI1"/>
</dbReference>
<reference evidence="5 6" key="1">
    <citation type="submission" date="2016-06" db="EMBL/GenBank/DDBJ databases">
        <title>Genome of Rhinopithecus bieti.</title>
        <authorList>
            <person name="Wu"/>
            <person name="C.-I. and Zhang"/>
            <person name="Y."/>
        </authorList>
    </citation>
    <scope>NUCLEOTIDE SEQUENCE</scope>
</reference>
<keyword evidence="6" id="KW-1185">Reference proteome</keyword>
<dbReference type="STRING" id="61621.ENSRBIP00000012931"/>